<feature type="transmembrane region" description="Helical" evidence="5">
    <location>
        <begin position="81"/>
        <end position="101"/>
    </location>
</feature>
<dbReference type="AlphaFoldDB" id="A0A1V9EJC1"/>
<evidence type="ECO:0000256" key="1">
    <source>
        <dbReference type="ARBA" id="ARBA00004141"/>
    </source>
</evidence>
<feature type="transmembrane region" description="Helical" evidence="5">
    <location>
        <begin position="144"/>
        <end position="165"/>
    </location>
</feature>
<feature type="transmembrane region" description="Helical" evidence="5">
    <location>
        <begin position="107"/>
        <end position="132"/>
    </location>
</feature>
<keyword evidence="4 5" id="KW-0472">Membrane</keyword>
<dbReference type="GO" id="GO:0022857">
    <property type="term" value="F:transmembrane transporter activity"/>
    <property type="evidence" value="ECO:0007669"/>
    <property type="project" value="InterPro"/>
</dbReference>
<feature type="transmembrane region" description="Helical" evidence="5">
    <location>
        <begin position="337"/>
        <end position="359"/>
    </location>
</feature>
<evidence type="ECO:0000256" key="4">
    <source>
        <dbReference type="ARBA" id="ARBA00023136"/>
    </source>
</evidence>
<name>A0A1V9EJC1_9BACT</name>
<dbReference type="InterPro" id="IPR011701">
    <property type="entry name" value="MFS"/>
</dbReference>
<organism evidence="6 7">
    <name type="scientific">Niastella yeongjuensis</name>
    <dbReference type="NCBI Taxonomy" id="354355"/>
    <lineage>
        <taxon>Bacteria</taxon>
        <taxon>Pseudomonadati</taxon>
        <taxon>Bacteroidota</taxon>
        <taxon>Chitinophagia</taxon>
        <taxon>Chitinophagales</taxon>
        <taxon>Chitinophagaceae</taxon>
        <taxon>Niastella</taxon>
    </lineage>
</organism>
<feature type="transmembrane region" description="Helical" evidence="5">
    <location>
        <begin position="232"/>
        <end position="253"/>
    </location>
</feature>
<proteinExistence type="predicted"/>
<dbReference type="Proteomes" id="UP000192610">
    <property type="component" value="Unassembled WGS sequence"/>
</dbReference>
<dbReference type="PANTHER" id="PTHR23501">
    <property type="entry name" value="MAJOR FACILITATOR SUPERFAMILY"/>
    <property type="match status" value="1"/>
</dbReference>
<evidence type="ECO:0000313" key="7">
    <source>
        <dbReference type="Proteomes" id="UP000192610"/>
    </source>
</evidence>
<keyword evidence="7" id="KW-1185">Reference proteome</keyword>
<dbReference type="STRING" id="354355.SAMN05660816_06427"/>
<sequence>MEIKPLFYTWVPTYLKNAVLTLLTFVALCINGVFTGITIDMYSDLGVYAEPYTMAGNALFIGMGTSIIFMIRLLGRLPIKTLVLTGLIMQLLTNWVCAATSSPGITVAATFVLGFTKIFTVGPIYLAWLGIWSKKMETARLYPFFYFMVLAGLYFITWFTAYLTNMYSWRYAYYAMFILIAISIILAVFFIEHHPLRRKIPLYQLDLTGLLLLITALMLINYVAVYGKVEDWFNSAAIITACFGAVIALLLFIKRELIQKRPLLNLHLFKKTNFSLGLVLLILLSVFTPATFQAAYSGSVLRFESIRNAELNLYLIPGIIVGCFIAFFWYRNKYNGQLLIIIGFAAMVAYHILMYGYFVNDLSLVDFWLPSLVKGFGLALLYISIGLYTTAGVPIPHVLKIVGVIVLVRSFLAPGIISGLYSYFLYAAKTRHLSKLATHIDANEPQVFAQGNIARFYQNIQQQASLTALKEISGTIIIFGLSVITILMVIHIYRKTNLTALHDTGRNL</sequence>
<evidence type="ECO:0008006" key="8">
    <source>
        <dbReference type="Google" id="ProtNLM"/>
    </source>
</evidence>
<feature type="transmembrane region" description="Helical" evidence="5">
    <location>
        <begin position="20"/>
        <end position="42"/>
    </location>
</feature>
<feature type="transmembrane region" description="Helical" evidence="5">
    <location>
        <begin position="401"/>
        <end position="426"/>
    </location>
</feature>
<keyword evidence="2 5" id="KW-0812">Transmembrane</keyword>
<accession>A0A1V9EJC1</accession>
<evidence type="ECO:0000313" key="6">
    <source>
        <dbReference type="EMBL" id="OQP46258.1"/>
    </source>
</evidence>
<feature type="transmembrane region" description="Helical" evidence="5">
    <location>
        <begin position="274"/>
        <end position="296"/>
    </location>
</feature>
<protein>
    <recommendedName>
        <fullName evidence="8">MFS transporter</fullName>
    </recommendedName>
</protein>
<dbReference type="Pfam" id="PF07690">
    <property type="entry name" value="MFS_1"/>
    <property type="match status" value="1"/>
</dbReference>
<evidence type="ECO:0000256" key="2">
    <source>
        <dbReference type="ARBA" id="ARBA00022692"/>
    </source>
</evidence>
<dbReference type="Gene3D" id="1.20.1250.20">
    <property type="entry name" value="MFS general substrate transporter like domains"/>
    <property type="match status" value="1"/>
</dbReference>
<dbReference type="InterPro" id="IPR036259">
    <property type="entry name" value="MFS_trans_sf"/>
</dbReference>
<dbReference type="GO" id="GO:0005886">
    <property type="term" value="C:plasma membrane"/>
    <property type="evidence" value="ECO:0007669"/>
    <property type="project" value="TreeGrafter"/>
</dbReference>
<feature type="transmembrane region" description="Helical" evidence="5">
    <location>
        <begin position="171"/>
        <end position="191"/>
    </location>
</feature>
<keyword evidence="3 5" id="KW-1133">Transmembrane helix</keyword>
<gene>
    <name evidence="6" type="ORF">A4H97_31340</name>
</gene>
<feature type="transmembrane region" description="Helical" evidence="5">
    <location>
        <begin position="311"/>
        <end position="330"/>
    </location>
</feature>
<dbReference type="SUPFAM" id="SSF103473">
    <property type="entry name" value="MFS general substrate transporter"/>
    <property type="match status" value="1"/>
</dbReference>
<feature type="transmembrane region" description="Helical" evidence="5">
    <location>
        <begin position="472"/>
        <end position="493"/>
    </location>
</feature>
<dbReference type="OrthoDB" id="622032at2"/>
<evidence type="ECO:0000256" key="5">
    <source>
        <dbReference type="SAM" id="Phobius"/>
    </source>
</evidence>
<feature type="transmembrane region" description="Helical" evidence="5">
    <location>
        <begin position="54"/>
        <end position="74"/>
    </location>
</feature>
<dbReference type="PANTHER" id="PTHR23501:SF5">
    <property type="entry name" value="TRANSPORT PROTEIN"/>
    <property type="match status" value="1"/>
</dbReference>
<comment type="caution">
    <text evidence="6">The sequence shown here is derived from an EMBL/GenBank/DDBJ whole genome shotgun (WGS) entry which is preliminary data.</text>
</comment>
<feature type="transmembrane region" description="Helical" evidence="5">
    <location>
        <begin position="203"/>
        <end position="226"/>
    </location>
</feature>
<comment type="subcellular location">
    <subcellularLocation>
        <location evidence="1">Membrane</location>
        <topology evidence="1">Multi-pass membrane protein</topology>
    </subcellularLocation>
</comment>
<dbReference type="RefSeq" id="WP_081201913.1">
    <property type="nucleotide sequence ID" value="NZ_FOCZ01000020.1"/>
</dbReference>
<dbReference type="EMBL" id="LVXG01000024">
    <property type="protein sequence ID" value="OQP46258.1"/>
    <property type="molecule type" value="Genomic_DNA"/>
</dbReference>
<reference evidence="7" key="1">
    <citation type="submission" date="2016-04" db="EMBL/GenBank/DDBJ databases">
        <authorList>
            <person name="Chen L."/>
            <person name="Zhuang W."/>
            <person name="Wang G."/>
        </authorList>
    </citation>
    <scope>NUCLEOTIDE SEQUENCE [LARGE SCALE GENOMIC DNA]</scope>
    <source>
        <strain evidence="7">17621</strain>
    </source>
</reference>
<evidence type="ECO:0000256" key="3">
    <source>
        <dbReference type="ARBA" id="ARBA00022989"/>
    </source>
</evidence>